<dbReference type="Proteomes" id="UP000007519">
    <property type="component" value="Chromosome"/>
</dbReference>
<dbReference type="STRING" id="984262.SGRA_3869"/>
<dbReference type="Pfam" id="PF02463">
    <property type="entry name" value="SMC_N"/>
    <property type="match status" value="1"/>
</dbReference>
<dbReference type="KEGG" id="sgn:SGRA_3869"/>
<evidence type="ECO:0000259" key="1">
    <source>
        <dbReference type="SMART" id="SM00382"/>
    </source>
</evidence>
<dbReference type="GO" id="GO:0006302">
    <property type="term" value="P:double-strand break repair"/>
    <property type="evidence" value="ECO:0007669"/>
    <property type="project" value="TreeGrafter"/>
</dbReference>
<evidence type="ECO:0000313" key="3">
    <source>
        <dbReference type="Proteomes" id="UP000007519"/>
    </source>
</evidence>
<dbReference type="PANTHER" id="PTHR32182:SF23">
    <property type="entry name" value="ATP BINDING PROTEIN"/>
    <property type="match status" value="1"/>
</dbReference>
<evidence type="ECO:0000313" key="2">
    <source>
        <dbReference type="EMBL" id="AFC26585.1"/>
    </source>
</evidence>
<dbReference type="SUPFAM" id="SSF52540">
    <property type="entry name" value="P-loop containing nucleoside triphosphate hydrolases"/>
    <property type="match status" value="1"/>
</dbReference>
<dbReference type="GO" id="GO:0005524">
    <property type="term" value="F:ATP binding"/>
    <property type="evidence" value="ECO:0007669"/>
    <property type="project" value="InterPro"/>
</dbReference>
<keyword evidence="3" id="KW-1185">Reference proteome</keyword>
<dbReference type="GO" id="GO:0000731">
    <property type="term" value="P:DNA synthesis involved in DNA repair"/>
    <property type="evidence" value="ECO:0007669"/>
    <property type="project" value="TreeGrafter"/>
</dbReference>
<dbReference type="GO" id="GO:0016887">
    <property type="term" value="F:ATP hydrolysis activity"/>
    <property type="evidence" value="ECO:0007669"/>
    <property type="project" value="InterPro"/>
</dbReference>
<name>H6L625_SAPGL</name>
<dbReference type="Gene3D" id="3.40.50.300">
    <property type="entry name" value="P-loop containing nucleotide triphosphate hydrolases"/>
    <property type="match status" value="1"/>
</dbReference>
<dbReference type="eggNOG" id="COG3950">
    <property type="taxonomic scope" value="Bacteria"/>
</dbReference>
<dbReference type="InterPro" id="IPR003593">
    <property type="entry name" value="AAA+_ATPase"/>
</dbReference>
<protein>
    <submittedName>
        <fullName evidence="2">SMC domain-containing protein</fullName>
    </submittedName>
</protein>
<dbReference type="RefSeq" id="WP_015694170.1">
    <property type="nucleotide sequence ID" value="NC_016940.1"/>
</dbReference>
<reference evidence="2 3" key="1">
    <citation type="journal article" date="2012" name="Stand. Genomic Sci.">
        <title>Complete genome sequencing and analysis of Saprospira grandis str. Lewin, a predatory marine bacterium.</title>
        <authorList>
            <person name="Saw J.H."/>
            <person name="Yuryev A."/>
            <person name="Kanbe M."/>
            <person name="Hou S."/>
            <person name="Young A.G."/>
            <person name="Aizawa S."/>
            <person name="Alam M."/>
        </authorList>
    </citation>
    <scope>NUCLEOTIDE SEQUENCE [LARGE SCALE GENOMIC DNA]</scope>
    <source>
        <strain evidence="2 3">Lewin</strain>
    </source>
</reference>
<dbReference type="SMART" id="SM00382">
    <property type="entry name" value="AAA"/>
    <property type="match status" value="1"/>
</dbReference>
<sequence length="433" mass="49848">MQLKSLSIEGFRGFKDRQEIIFPENGEPLVILGVNGAGKTAVLEAIRAAIAPFVFDLGSQNKASVSDAMERMLKYQDIHLEAKRAAVFLKWSCDLGSRRFDLYAQTIFYKRDAQKVEFFLKKKNDYRFYVNRVLRYDTEVSLPVISYYASDRNIRDSSLDFLQKEEITTWYANTLSNGPVDFKRFFSWYRFTEDIENEQRLGQEDFSYKHPQLEAVRQAIIQMMGDEFKDLRIQRSPYVDMILKKQGAQLSVMQLSSGEKALLALAGDLAMRLALANEGEEHPLRGAGVVMIDEIDLHLHPSWQRKVVSRLRQTFPNIQFILTTHSPLVINHLKAESLYLLKDNQCFPVIDFNPYGADIETVLAWQGLSPEEIQGEVPLEGISKTLQLIQDNQLQKAKEEIVKLKKEMDKEHPKIKALESQIEIKEMLNGMDL</sequence>
<dbReference type="PANTHER" id="PTHR32182">
    <property type="entry name" value="DNA REPLICATION AND REPAIR PROTEIN RECF"/>
    <property type="match status" value="1"/>
</dbReference>
<accession>H6L625</accession>
<dbReference type="OrthoDB" id="9805802at2"/>
<organism evidence="2 3">
    <name type="scientific">Saprospira grandis (strain Lewin)</name>
    <dbReference type="NCBI Taxonomy" id="984262"/>
    <lineage>
        <taxon>Bacteria</taxon>
        <taxon>Pseudomonadati</taxon>
        <taxon>Bacteroidota</taxon>
        <taxon>Saprospiria</taxon>
        <taxon>Saprospirales</taxon>
        <taxon>Saprospiraceae</taxon>
        <taxon>Saprospira</taxon>
    </lineage>
</organism>
<dbReference type="InterPro" id="IPR027417">
    <property type="entry name" value="P-loop_NTPase"/>
</dbReference>
<feature type="domain" description="AAA+ ATPase" evidence="1">
    <location>
        <begin position="25"/>
        <end position="344"/>
    </location>
</feature>
<gene>
    <name evidence="2" type="ordered locus">SGRA_3869</name>
</gene>
<dbReference type="InterPro" id="IPR003395">
    <property type="entry name" value="RecF/RecN/SMC_N"/>
</dbReference>
<dbReference type="HOGENOM" id="CLU_033429_1_1_10"/>
<dbReference type="EMBL" id="CP002831">
    <property type="protein sequence ID" value="AFC26585.1"/>
    <property type="molecule type" value="Genomic_DNA"/>
</dbReference>
<dbReference type="AlphaFoldDB" id="H6L625"/>
<proteinExistence type="predicted"/>